<dbReference type="Pfam" id="PF05795">
    <property type="entry name" value="Plasmodium_Vir"/>
    <property type="match status" value="1"/>
</dbReference>
<keyword evidence="1" id="KW-1133">Transmembrane helix</keyword>
<accession>A0A8S4H584</accession>
<comment type="caution">
    <text evidence="2">The sequence shown here is derived from an EMBL/GenBank/DDBJ whole genome shotgun (WGS) entry which is preliminary data.</text>
</comment>
<reference evidence="2" key="1">
    <citation type="submission" date="2021-09" db="EMBL/GenBank/DDBJ databases">
        <authorList>
            <consortium name="Pathogen Informatics"/>
        </authorList>
    </citation>
    <scope>NUCLEOTIDE SEQUENCE</scope>
    <source>
        <strain evidence="2">PvW1</strain>
    </source>
</reference>
<name>A0A8S4H584_PLAVI</name>
<keyword evidence="1" id="KW-0812">Transmembrane</keyword>
<evidence type="ECO:0000313" key="3">
    <source>
        <dbReference type="Proteomes" id="UP000779233"/>
    </source>
</evidence>
<dbReference type="InterPro" id="IPR008780">
    <property type="entry name" value="Plasmodium_Vir"/>
</dbReference>
<sequence length="309" mass="35625">MRTPNYNIVEQFSGCKGFLDMINNSVGKNNYTDLCRTTVVDKMHLDQRYVDVCSVFKAALQLFSGGTGGYEKNIYCGFMNYWLNEQLSSLKNSTYDSNTFYTTMINNDAVNSAILNKCKEEIYNMEESEFNDMNLLNNMYEKLNEYKSNMRKNPSEACKNAKVCSSLYNSIISKCVEEKTSSLCNELSNINSKIKNEGWMKKGNYVCNDIEPLLSAEVAFVMNGKNKNTFLIHIVSISTIVAGMVLIFLLFYKFSTFGIWLNKTVLKKNKYRYNLYEEEKNGLLERKFEQSNMNFKNIPYITAYSPVQV</sequence>
<protein>
    <submittedName>
        <fullName evidence="2">(malaria parasite P. vivax) hypothetical protein</fullName>
    </submittedName>
</protein>
<dbReference type="Proteomes" id="UP000779233">
    <property type="component" value="Unassembled WGS sequence"/>
</dbReference>
<organism evidence="2 3">
    <name type="scientific">Plasmodium vivax</name>
    <name type="common">malaria parasite P. vivax</name>
    <dbReference type="NCBI Taxonomy" id="5855"/>
    <lineage>
        <taxon>Eukaryota</taxon>
        <taxon>Sar</taxon>
        <taxon>Alveolata</taxon>
        <taxon>Apicomplexa</taxon>
        <taxon>Aconoidasida</taxon>
        <taxon>Haemosporida</taxon>
        <taxon>Plasmodiidae</taxon>
        <taxon>Plasmodium</taxon>
        <taxon>Plasmodium (Plasmodium)</taxon>
    </lineage>
</organism>
<dbReference type="AlphaFoldDB" id="A0A8S4H584"/>
<evidence type="ECO:0000256" key="1">
    <source>
        <dbReference type="SAM" id="Phobius"/>
    </source>
</evidence>
<dbReference type="VEuPathDB" id="PlasmoDB:PVPAM_000029400"/>
<keyword evidence="1" id="KW-0472">Membrane</keyword>
<proteinExistence type="predicted"/>
<feature type="transmembrane region" description="Helical" evidence="1">
    <location>
        <begin position="230"/>
        <end position="252"/>
    </location>
</feature>
<dbReference type="EMBL" id="CAJZCX010000005">
    <property type="protein sequence ID" value="CAG9474623.1"/>
    <property type="molecule type" value="Genomic_DNA"/>
</dbReference>
<evidence type="ECO:0000313" key="2">
    <source>
        <dbReference type="EMBL" id="CAG9474623.1"/>
    </source>
</evidence>
<gene>
    <name evidence="2" type="ORF">PVW1_100020100</name>
</gene>